<name>A0ABS2DNK9_9BURK</name>
<comment type="cofactor">
    <cofactor evidence="4">
        <name>NADP(+)</name>
        <dbReference type="ChEBI" id="CHEBI:58349"/>
    </cofactor>
    <text evidence="4">Binds 1 NADP(+) per subunit.</text>
</comment>
<keyword evidence="7" id="KW-1185">Reference proteome</keyword>
<feature type="active site" description="Proton acceptor" evidence="4">
    <location>
        <position position="139"/>
    </location>
</feature>
<dbReference type="PANTHER" id="PTHR43103">
    <property type="entry name" value="NUCLEOSIDE-DIPHOSPHATE-SUGAR EPIMERASE"/>
    <property type="match status" value="1"/>
</dbReference>
<feature type="domain" description="NAD-dependent epimerase/dehydratase" evidence="5">
    <location>
        <begin position="3"/>
        <end position="240"/>
    </location>
</feature>
<comment type="subunit">
    <text evidence="4">Homopentamer.</text>
</comment>
<dbReference type="InterPro" id="IPR011912">
    <property type="entry name" value="Heptose_epim"/>
</dbReference>
<feature type="active site" description="Proton acceptor" evidence="4">
    <location>
        <position position="177"/>
    </location>
</feature>
<feature type="binding site" evidence="4">
    <location>
        <begin position="11"/>
        <end position="12"/>
    </location>
    <ligand>
        <name>NADP(+)</name>
        <dbReference type="ChEBI" id="CHEBI:58349"/>
    </ligand>
</feature>
<feature type="binding site" evidence="4">
    <location>
        <begin position="32"/>
        <end position="33"/>
    </location>
    <ligand>
        <name>NADP(+)</name>
        <dbReference type="ChEBI" id="CHEBI:58349"/>
    </ligand>
</feature>
<keyword evidence="3 4" id="KW-0119">Carbohydrate metabolism</keyword>
<proteinExistence type="inferred from homology"/>
<keyword evidence="1 4" id="KW-0521">NADP</keyword>
<dbReference type="PANTHER" id="PTHR43103:SF3">
    <property type="entry name" value="ADP-L-GLYCERO-D-MANNO-HEPTOSE-6-EPIMERASE"/>
    <property type="match status" value="1"/>
</dbReference>
<dbReference type="Pfam" id="PF01370">
    <property type="entry name" value="Epimerase"/>
    <property type="match status" value="1"/>
</dbReference>
<evidence type="ECO:0000256" key="3">
    <source>
        <dbReference type="ARBA" id="ARBA00023277"/>
    </source>
</evidence>
<dbReference type="Gene3D" id="3.90.25.10">
    <property type="entry name" value="UDP-galactose 4-epimerase, domain 1"/>
    <property type="match status" value="1"/>
</dbReference>
<dbReference type="HAMAP" id="MF_01601">
    <property type="entry name" value="Heptose_epimerase"/>
    <property type="match status" value="1"/>
</dbReference>
<comment type="pathway">
    <text evidence="4">Nucleotide-sugar biosynthesis; ADP-L-glycero-beta-D-manno-heptose biosynthesis; ADP-L-glycero-beta-D-manno-heptose from D-glycero-beta-D-manno-heptose 7-phosphate: step 4/4.</text>
</comment>
<organism evidence="6 7">
    <name type="scientific">Sutterella massiliensis</name>
    <dbReference type="NCBI Taxonomy" id="1816689"/>
    <lineage>
        <taxon>Bacteria</taxon>
        <taxon>Pseudomonadati</taxon>
        <taxon>Pseudomonadota</taxon>
        <taxon>Betaproteobacteria</taxon>
        <taxon>Burkholderiales</taxon>
        <taxon>Sutterellaceae</taxon>
        <taxon>Sutterella</taxon>
    </lineage>
</organism>
<comment type="catalytic activity">
    <reaction evidence="4">
        <text>ADP-D-glycero-beta-D-manno-heptose = ADP-L-glycero-beta-D-manno-heptose</text>
        <dbReference type="Rhea" id="RHEA:17577"/>
        <dbReference type="ChEBI" id="CHEBI:59967"/>
        <dbReference type="ChEBI" id="CHEBI:61506"/>
        <dbReference type="EC" id="5.1.3.20"/>
    </reaction>
</comment>
<feature type="binding site" evidence="4">
    <location>
        <begin position="200"/>
        <end position="203"/>
    </location>
    <ligand>
        <name>substrate</name>
    </ligand>
</feature>
<dbReference type="EMBL" id="JACJJC010000001">
    <property type="protein sequence ID" value="MBM6702945.1"/>
    <property type="molecule type" value="Genomic_DNA"/>
</dbReference>
<feature type="binding site" evidence="4">
    <location>
        <position position="169"/>
    </location>
    <ligand>
        <name>NADP(+)</name>
        <dbReference type="ChEBI" id="CHEBI:58349"/>
    </ligand>
</feature>
<dbReference type="EC" id="5.1.3.20" evidence="4"/>
<reference evidence="6 7" key="1">
    <citation type="journal article" date="2021" name="Sci. Rep.">
        <title>The distribution of antibiotic resistance genes in chicken gut microbiota commensals.</title>
        <authorList>
            <person name="Juricova H."/>
            <person name="Matiasovicova J."/>
            <person name="Kubasova T."/>
            <person name="Cejkova D."/>
            <person name="Rychlik I."/>
        </authorList>
    </citation>
    <scope>NUCLEOTIDE SEQUENCE [LARGE SCALE GENOMIC DNA]</scope>
    <source>
        <strain evidence="6 7">An829</strain>
    </source>
</reference>
<dbReference type="InterPro" id="IPR001509">
    <property type="entry name" value="Epimerase_deHydtase"/>
</dbReference>
<comment type="similarity">
    <text evidence="4">Belongs to the NAD(P)-dependent epimerase/dehydratase family. HldD subfamily.</text>
</comment>
<feature type="binding site" evidence="4">
    <location>
        <position position="54"/>
    </location>
    <ligand>
        <name>NADP(+)</name>
        <dbReference type="ChEBI" id="CHEBI:58349"/>
    </ligand>
</feature>
<keyword evidence="2 4" id="KW-0413">Isomerase</keyword>
<feature type="binding site" evidence="4">
    <location>
        <position position="39"/>
    </location>
    <ligand>
        <name>NADP(+)</name>
        <dbReference type="ChEBI" id="CHEBI:58349"/>
    </ligand>
</feature>
<feature type="binding site" evidence="4">
    <location>
        <position position="92"/>
    </location>
    <ligand>
        <name>NADP(+)</name>
        <dbReference type="ChEBI" id="CHEBI:58349"/>
    </ligand>
</feature>
<dbReference type="Proteomes" id="UP000715095">
    <property type="component" value="Unassembled WGS sequence"/>
</dbReference>
<dbReference type="GO" id="GO:0008712">
    <property type="term" value="F:ADP-glyceromanno-heptose 6-epimerase activity"/>
    <property type="evidence" value="ECO:0007669"/>
    <property type="project" value="UniProtKB-EC"/>
</dbReference>
<feature type="binding site" evidence="4">
    <location>
        <position position="143"/>
    </location>
    <ligand>
        <name>NADP(+)</name>
        <dbReference type="ChEBI" id="CHEBI:58349"/>
    </ligand>
</feature>
<evidence type="ECO:0000313" key="7">
    <source>
        <dbReference type="Proteomes" id="UP000715095"/>
    </source>
</evidence>
<feature type="binding site" evidence="4">
    <location>
        <position position="186"/>
    </location>
    <ligand>
        <name>substrate</name>
    </ligand>
</feature>
<dbReference type="NCBIfam" id="TIGR02197">
    <property type="entry name" value="heptose_epim"/>
    <property type="match status" value="1"/>
</dbReference>
<comment type="domain">
    <text evidence="4">Contains a large N-terminal NADP-binding domain, and a smaller C-terminal substrate-binding domain.</text>
</comment>
<evidence type="ECO:0000256" key="4">
    <source>
        <dbReference type="HAMAP-Rule" id="MF_01601"/>
    </source>
</evidence>
<dbReference type="RefSeq" id="WP_205101341.1">
    <property type="nucleotide sequence ID" value="NZ_JACJJC010000001.1"/>
</dbReference>
<comment type="function">
    <text evidence="4">Catalyzes the interconversion between ADP-D-glycero-beta-D-manno-heptose and ADP-L-glycero-beta-D-manno-heptose via an epimerization at carbon 6 of the heptose.</text>
</comment>
<dbReference type="CDD" id="cd05248">
    <property type="entry name" value="ADP_GME_SDR_e"/>
    <property type="match status" value="1"/>
</dbReference>
<comment type="caution">
    <text evidence="6">The sequence shown here is derived from an EMBL/GenBank/DDBJ whole genome shotgun (WGS) entry which is preliminary data.</text>
</comment>
<evidence type="ECO:0000313" key="6">
    <source>
        <dbReference type="EMBL" id="MBM6702945.1"/>
    </source>
</evidence>
<evidence type="ECO:0000259" key="5">
    <source>
        <dbReference type="Pfam" id="PF01370"/>
    </source>
</evidence>
<dbReference type="SUPFAM" id="SSF51735">
    <property type="entry name" value="NAD(P)-binding Rossmann-fold domains"/>
    <property type="match status" value="1"/>
</dbReference>
<sequence length="334" mass="37904">MSILVTGAAGFIGCNNVLALNARGVTDIIAVDNLEKSEKFVNLAKCQISDYFDKRDFIARVRAGTAPRPNAIFHQGACSDTMEQDGHYMMENNYRYTLDLYRWAQELRIPFIYASSAATYGAHTEFVEDRRFEGPLNVYGYSKFLFDQVVRHDFNYLRAPVIGLRYFNVYGPNEQHKGRMASVAFHQYFQYRKDGKVKLFEGCLGYANGAQMRDFVYVEDVCNVLMHFLDRPVSGIYNCGTGRAQPFNDVALSVVNAIRESEGRETLSLEAAVASGEIEYIAFPEALKGKYQAYTQANLEKLRASGCDVPFRTVQEGTRDYIRKLLVEYPNGER</sequence>
<feature type="binding site" evidence="4">
    <location>
        <begin position="75"/>
        <end position="79"/>
    </location>
    <ligand>
        <name>NADP(+)</name>
        <dbReference type="ChEBI" id="CHEBI:58349"/>
    </ligand>
</feature>
<accession>A0ABS2DNK9</accession>
<evidence type="ECO:0000256" key="1">
    <source>
        <dbReference type="ARBA" id="ARBA00022857"/>
    </source>
</evidence>
<gene>
    <name evidence="6" type="primary">rfaD</name>
    <name evidence="4" type="synonym">hldD</name>
    <name evidence="6" type="ORF">H6A60_00255</name>
</gene>
<feature type="binding site" evidence="4">
    <location>
        <position position="213"/>
    </location>
    <ligand>
        <name>substrate</name>
    </ligand>
</feature>
<protein>
    <recommendedName>
        <fullName evidence="4">ADP-L-glycero-D-manno-heptose-6-epimerase</fullName>
        <ecNumber evidence="4">5.1.3.20</ecNumber>
    </recommendedName>
    <alternativeName>
        <fullName evidence="4">ADP-L-glycero-beta-D-manno-heptose-6-epimerase</fullName>
        <shortName evidence="4">ADP-glyceromanno-heptose 6-epimerase</shortName>
        <shortName evidence="4">ADP-hep 6-epimerase</shortName>
        <shortName evidence="4">AGME</shortName>
    </alternativeName>
</protein>
<dbReference type="Gene3D" id="3.40.50.720">
    <property type="entry name" value="NAD(P)-binding Rossmann-like Domain"/>
    <property type="match status" value="1"/>
</dbReference>
<feature type="binding site" evidence="4">
    <location>
        <position position="291"/>
    </location>
    <ligand>
        <name>substrate</name>
    </ligand>
</feature>
<evidence type="ECO:0000256" key="2">
    <source>
        <dbReference type="ARBA" id="ARBA00023235"/>
    </source>
</evidence>
<dbReference type="InterPro" id="IPR036291">
    <property type="entry name" value="NAD(P)-bd_dom_sf"/>
</dbReference>
<feature type="binding site" evidence="4">
    <location>
        <position position="179"/>
    </location>
    <ligand>
        <name>substrate</name>
    </ligand>
</feature>
<feature type="binding site" evidence="4">
    <location>
        <position position="168"/>
    </location>
    <ligand>
        <name>substrate</name>
    </ligand>
</feature>
<feature type="binding site" evidence="4">
    <location>
        <position position="177"/>
    </location>
    <ligand>
        <name>NADP(+)</name>
        <dbReference type="ChEBI" id="CHEBI:58349"/>
    </ligand>
</feature>